<dbReference type="EMBL" id="JAHIBW010000006">
    <property type="protein sequence ID" value="KAG7309822.1"/>
    <property type="molecule type" value="Genomic_DNA"/>
</dbReference>
<gene>
    <name evidence="5" type="ORF">JYU34_004331</name>
</gene>
<dbReference type="Gene3D" id="2.20.25.240">
    <property type="match status" value="1"/>
</dbReference>
<feature type="domain" description="FLYWCH-type" evidence="4">
    <location>
        <begin position="41"/>
        <end position="102"/>
    </location>
</feature>
<dbReference type="InterPro" id="IPR007588">
    <property type="entry name" value="Znf_FLYWCH"/>
</dbReference>
<evidence type="ECO:0000256" key="2">
    <source>
        <dbReference type="ARBA" id="ARBA00022771"/>
    </source>
</evidence>
<proteinExistence type="predicted"/>
<keyword evidence="3" id="KW-0862">Zinc</keyword>
<sequence length="118" mass="13586">MHEGHTFCKSGQRKYGLRYLCCKRLRKRCRAEVTVSFDAQFITLTNGKVLLMYAGHTFSKSGKLKGGFRYLCSKMISKKCRCEITISFDCQEVVRVKGEHNHEATAYHITSNGYYTKV</sequence>
<organism evidence="5 6">
    <name type="scientific">Plutella xylostella</name>
    <name type="common">Diamondback moth</name>
    <name type="synonym">Plutella maculipennis</name>
    <dbReference type="NCBI Taxonomy" id="51655"/>
    <lineage>
        <taxon>Eukaryota</taxon>
        <taxon>Metazoa</taxon>
        <taxon>Ecdysozoa</taxon>
        <taxon>Arthropoda</taxon>
        <taxon>Hexapoda</taxon>
        <taxon>Insecta</taxon>
        <taxon>Pterygota</taxon>
        <taxon>Neoptera</taxon>
        <taxon>Endopterygota</taxon>
        <taxon>Lepidoptera</taxon>
        <taxon>Glossata</taxon>
        <taxon>Ditrysia</taxon>
        <taxon>Yponomeutoidea</taxon>
        <taxon>Plutellidae</taxon>
        <taxon>Plutella</taxon>
    </lineage>
</organism>
<evidence type="ECO:0000256" key="1">
    <source>
        <dbReference type="ARBA" id="ARBA00022723"/>
    </source>
</evidence>
<keyword evidence="1" id="KW-0479">Metal-binding</keyword>
<evidence type="ECO:0000313" key="6">
    <source>
        <dbReference type="Proteomes" id="UP000823941"/>
    </source>
</evidence>
<dbReference type="Proteomes" id="UP000823941">
    <property type="component" value="Chromosome 6"/>
</dbReference>
<keyword evidence="6" id="KW-1185">Reference proteome</keyword>
<evidence type="ECO:0000313" key="5">
    <source>
        <dbReference type="EMBL" id="KAG7309822.1"/>
    </source>
</evidence>
<dbReference type="Pfam" id="PF04500">
    <property type="entry name" value="FLYWCH"/>
    <property type="match status" value="1"/>
</dbReference>
<evidence type="ECO:0000259" key="4">
    <source>
        <dbReference type="Pfam" id="PF04500"/>
    </source>
</evidence>
<protein>
    <recommendedName>
        <fullName evidence="4">FLYWCH-type domain-containing protein</fullName>
    </recommendedName>
</protein>
<accession>A0ABQ7QXQ5</accession>
<comment type="caution">
    <text evidence="5">The sequence shown here is derived from an EMBL/GenBank/DDBJ whole genome shotgun (WGS) entry which is preliminary data.</text>
</comment>
<evidence type="ECO:0000256" key="3">
    <source>
        <dbReference type="ARBA" id="ARBA00022833"/>
    </source>
</evidence>
<keyword evidence="2" id="KW-0863">Zinc-finger</keyword>
<name>A0ABQ7QXQ5_PLUXY</name>
<reference evidence="5 6" key="1">
    <citation type="submission" date="2021-06" db="EMBL/GenBank/DDBJ databases">
        <title>A haploid diamondback moth (Plutella xylostella L.) genome assembly resolves 31 chromosomes and identifies a diamide resistance mutation.</title>
        <authorList>
            <person name="Ward C.M."/>
            <person name="Perry K.D."/>
            <person name="Baker G."/>
            <person name="Powis K."/>
            <person name="Heckel D.G."/>
            <person name="Baxter S.W."/>
        </authorList>
    </citation>
    <scope>NUCLEOTIDE SEQUENCE [LARGE SCALE GENOMIC DNA]</scope>
    <source>
        <strain evidence="5 6">LV</strain>
        <tissue evidence="5">Single pupa</tissue>
    </source>
</reference>